<evidence type="ECO:0000313" key="2">
    <source>
        <dbReference type="Proteomes" id="UP000030487"/>
    </source>
</evidence>
<evidence type="ECO:0008006" key="3">
    <source>
        <dbReference type="Google" id="ProtNLM"/>
    </source>
</evidence>
<accession>A0ABR4Y1I3</accession>
<dbReference type="EMBL" id="JPVR01000067">
    <property type="protein sequence ID" value="KGR87258.1"/>
    <property type="molecule type" value="Genomic_DNA"/>
</dbReference>
<sequence length="162" mass="19140">MKKRFTFIVLLAIIFALTTLLLGAYAKTQYEQIRYYKTSFFMGTQDLLENYQSILDFEKSYLMEKDINKKQQMLENHSNLLFLSENHSDSIRSLLYKQVNVDEFVELESNVRMEASSFQSSSSEKERQTHVKKLETAIARYKNFMDENMKAKDVCIYDSCDK</sequence>
<gene>
    <name evidence="1" type="ORF">CD31_06855</name>
</gene>
<organism evidence="1 2">
    <name type="scientific">Lysinibacillus boronitolerans JCM 21713 = 10a = NBRC 103108</name>
    <dbReference type="NCBI Taxonomy" id="1294264"/>
    <lineage>
        <taxon>Bacteria</taxon>
        <taxon>Bacillati</taxon>
        <taxon>Bacillota</taxon>
        <taxon>Bacilli</taxon>
        <taxon>Bacillales</taxon>
        <taxon>Bacillaceae</taxon>
        <taxon>Lysinibacillus</taxon>
    </lineage>
</organism>
<evidence type="ECO:0000313" key="1">
    <source>
        <dbReference type="EMBL" id="KGR87258.1"/>
    </source>
</evidence>
<dbReference type="RefSeq" id="WP_036076375.1">
    <property type="nucleotide sequence ID" value="NZ_AVCW01000015.1"/>
</dbReference>
<proteinExistence type="predicted"/>
<keyword evidence="2" id="KW-1185">Reference proteome</keyword>
<dbReference type="Proteomes" id="UP000030487">
    <property type="component" value="Unassembled WGS sequence"/>
</dbReference>
<comment type="caution">
    <text evidence="1">The sequence shown here is derived from an EMBL/GenBank/DDBJ whole genome shotgun (WGS) entry which is preliminary data.</text>
</comment>
<reference evidence="1 2" key="1">
    <citation type="submission" date="2014-02" db="EMBL/GenBank/DDBJ databases">
        <title>Draft genome sequence of Lysinibacillus boronitolerans NBRC 103108.</title>
        <authorList>
            <person name="Zhang F."/>
            <person name="Wang G."/>
            <person name="Zhang L."/>
        </authorList>
    </citation>
    <scope>NUCLEOTIDE SEQUENCE [LARGE SCALE GENOMIC DNA]</scope>
    <source>
        <strain evidence="1 2">NBRC 103108</strain>
    </source>
</reference>
<name>A0ABR4Y1I3_9BACI</name>
<protein>
    <recommendedName>
        <fullName evidence="3">Chemotaxis methyl-accepting receptor HlyB-like 4HB MCP domain-containing protein</fullName>
    </recommendedName>
</protein>